<comment type="caution">
    <text evidence="1">The sequence shown here is derived from an EMBL/GenBank/DDBJ whole genome shotgun (WGS) entry which is preliminary data.</text>
</comment>
<keyword evidence="2" id="KW-1185">Reference proteome</keyword>
<evidence type="ECO:0000313" key="2">
    <source>
        <dbReference type="Proteomes" id="UP001056778"/>
    </source>
</evidence>
<proteinExistence type="predicted"/>
<reference evidence="1" key="1">
    <citation type="submission" date="2022-04" db="EMBL/GenBank/DDBJ databases">
        <title>Chromosome-scale genome assembly of Holotrichia oblita Faldermann.</title>
        <authorList>
            <person name="Rongchong L."/>
        </authorList>
    </citation>
    <scope>NUCLEOTIDE SEQUENCE</scope>
    <source>
        <strain evidence="1">81SQS9</strain>
    </source>
</reference>
<accession>A0ACB9SQT1</accession>
<evidence type="ECO:0000313" key="1">
    <source>
        <dbReference type="EMBL" id="KAI4457678.1"/>
    </source>
</evidence>
<name>A0ACB9SQT1_HOLOL</name>
<gene>
    <name evidence="1" type="ORF">MML48_7g00009829</name>
</gene>
<sequence length="1135" mass="125224">MAYGNEAGIVIVDIEQKVCLLNVGSPDLYGAQDPYSRAPRSPKKNHACGESLPVEKDDRQLRSPSIDQMGRSPEFPYPLCPTPDETASEATEEETAIPIPQPASSNRRRSSAWKGFNFKRQLSKVDMKLKNTFSGGDHHHQHNKEKRNSIFYSDISPSVDLEETPEKSSPESDDETVIENATTTDSMQNLKPKQEKQDSKELEEESPIEESFLVGSLGTHYEIPAGKRVGFMNRPDNLDLVDENGYPIRPPRRKQRFPDKRDQRLMSVPNIKFQRAELRDLRDKDDKDGSGSNNKEQQSFAGNLMRRFTGIGGFVTLFTVALVCVEGRGWQLPKGPTRRITGSPASFCGGASATITTGSVASASSGTSSMSSSNTTTGCGGRTRPDPPRRSRSQGTRKLHKCLSTASYTEESSTLQQPQQHHHHNLHLLHASSASVCTGGGGGGSPVNVANTLTAGGGGGEFSAFFLLLAGGDDLVALEQRSLQPGRKGQSQPIQECLNKSNNCRSLQSKKMIIRSSKRIAYSEFSAFFLLLGGGDDLIALEQRSLQPGRKGQGQPIQECLNKSNNCPSLQSKKMIIRNSKRIAYSEFSAFFLLLAGGDDLVALEQRSLQPGRKGQSQPIQECLNKSNNCRSLQSKKMIIRSSKRIAYSEFSAFFLLLGGGDNLVALEQRSLQPGRKGQGQPIQECLNKSNNCPSLQSKKMIIRSSKRIAYSEFSAFFLLLAGGDDLVALEQRSLQPDNSIANSYLMFMGRVDKLDSSFSRSRSSSMSSLENITSEAIQCLSFADSYTKRSDPNCIMPTLWVGTSLGSVLTILITPPDPDSRSSQPVVVSLVGVTIFRLKGGILNMSFLDCNGALIPYSFESWRDENKEKKDRTPTKVQNRMSPTPNDNQNKVEPFGDRQYVVITSEKQARVVGLPSQTCLYRQQIADTDFVVKAEIVSLKDSVCLVCYVSSGHLMAYTLPSLRPLIDIDFLPLSELRIAKSFCFSNRGHGLYLSSPSELQKFTLCTEFCTNLSEMTGELFLPLEMPEAPKEGFFKGLFGGGIRSLDREELFGEASGKANKSVAKHIPGSMGDLNSRVTSSTNEISRAHKLVLERGEKLNRLEDSAERMRNEAEVYAGTAHDLMIKYRDKKWYQI</sequence>
<protein>
    <submittedName>
        <fullName evidence="1">Lethal 2 giant larvae protein</fullName>
    </submittedName>
</protein>
<organism evidence="1 2">
    <name type="scientific">Holotrichia oblita</name>
    <name type="common">Chafer beetle</name>
    <dbReference type="NCBI Taxonomy" id="644536"/>
    <lineage>
        <taxon>Eukaryota</taxon>
        <taxon>Metazoa</taxon>
        <taxon>Ecdysozoa</taxon>
        <taxon>Arthropoda</taxon>
        <taxon>Hexapoda</taxon>
        <taxon>Insecta</taxon>
        <taxon>Pterygota</taxon>
        <taxon>Neoptera</taxon>
        <taxon>Endopterygota</taxon>
        <taxon>Coleoptera</taxon>
        <taxon>Polyphaga</taxon>
        <taxon>Scarabaeiformia</taxon>
        <taxon>Scarabaeidae</taxon>
        <taxon>Melolonthinae</taxon>
        <taxon>Holotrichia</taxon>
    </lineage>
</organism>
<dbReference type="Proteomes" id="UP001056778">
    <property type="component" value="Chromosome 7"/>
</dbReference>
<dbReference type="EMBL" id="CM043021">
    <property type="protein sequence ID" value="KAI4457678.1"/>
    <property type="molecule type" value="Genomic_DNA"/>
</dbReference>